<dbReference type="EMBL" id="BFAD01000017">
    <property type="protein sequence ID" value="GBE89766.1"/>
    <property type="molecule type" value="Genomic_DNA"/>
</dbReference>
<dbReference type="InParanoid" id="A0A401H5P8"/>
<feature type="domain" description="Protein kinase" evidence="2">
    <location>
        <begin position="1"/>
        <end position="124"/>
    </location>
</feature>
<organism evidence="3 4">
    <name type="scientific">Sparassis crispa</name>
    <dbReference type="NCBI Taxonomy" id="139825"/>
    <lineage>
        <taxon>Eukaryota</taxon>
        <taxon>Fungi</taxon>
        <taxon>Dikarya</taxon>
        <taxon>Basidiomycota</taxon>
        <taxon>Agaricomycotina</taxon>
        <taxon>Agaricomycetes</taxon>
        <taxon>Polyporales</taxon>
        <taxon>Sparassidaceae</taxon>
        <taxon>Sparassis</taxon>
    </lineage>
</organism>
<keyword evidence="1" id="KW-0472">Membrane</keyword>
<dbReference type="SUPFAM" id="SSF56112">
    <property type="entry name" value="Protein kinase-like (PK-like)"/>
    <property type="match status" value="1"/>
</dbReference>
<keyword evidence="1" id="KW-1133">Transmembrane helix</keyword>
<dbReference type="Proteomes" id="UP000287166">
    <property type="component" value="Unassembled WGS sequence"/>
</dbReference>
<dbReference type="PROSITE" id="PS50011">
    <property type="entry name" value="PROTEIN_KINASE_DOM"/>
    <property type="match status" value="1"/>
</dbReference>
<dbReference type="InterPro" id="IPR000719">
    <property type="entry name" value="Prot_kinase_dom"/>
</dbReference>
<dbReference type="GO" id="GO:0004672">
    <property type="term" value="F:protein kinase activity"/>
    <property type="evidence" value="ECO:0007669"/>
    <property type="project" value="InterPro"/>
</dbReference>
<evidence type="ECO:0000313" key="3">
    <source>
        <dbReference type="EMBL" id="GBE89766.1"/>
    </source>
</evidence>
<evidence type="ECO:0000256" key="1">
    <source>
        <dbReference type="SAM" id="Phobius"/>
    </source>
</evidence>
<dbReference type="GO" id="GO:0005524">
    <property type="term" value="F:ATP binding"/>
    <property type="evidence" value="ECO:0007669"/>
    <property type="project" value="InterPro"/>
</dbReference>
<dbReference type="InterPro" id="IPR011009">
    <property type="entry name" value="Kinase-like_dom_sf"/>
</dbReference>
<feature type="transmembrane region" description="Helical" evidence="1">
    <location>
        <begin position="40"/>
        <end position="57"/>
    </location>
</feature>
<protein>
    <recommendedName>
        <fullName evidence="2">Protein kinase domain-containing protein</fullName>
    </recommendedName>
</protein>
<evidence type="ECO:0000259" key="2">
    <source>
        <dbReference type="PROSITE" id="PS50011"/>
    </source>
</evidence>
<proteinExistence type="predicted"/>
<evidence type="ECO:0000313" key="4">
    <source>
        <dbReference type="Proteomes" id="UP000287166"/>
    </source>
</evidence>
<comment type="caution">
    <text evidence="3">The sequence shown here is derived from an EMBL/GenBank/DDBJ whole genome shotgun (WGS) entry which is preliminary data.</text>
</comment>
<dbReference type="OrthoDB" id="5979581at2759"/>
<dbReference type="AlphaFoldDB" id="A0A401H5P8"/>
<dbReference type="Gene3D" id="1.10.510.10">
    <property type="entry name" value="Transferase(Phosphotransferase) domain 1"/>
    <property type="match status" value="1"/>
</dbReference>
<gene>
    <name evidence="3" type="ORF">SCP_1700910</name>
</gene>
<sequence>MNRTFVPNQSLTIESTKSLLIHFLLPEILIWGPWNEKVDIWTFGCLIFEIVTGGVLFKYKPFQRFNLDELSYLLYTMLCYTCEDFSADQLTVSKWAGRFFDSTCNLGANPLSFRVVYQESQSHR</sequence>
<dbReference type="RefSeq" id="XP_027620679.1">
    <property type="nucleotide sequence ID" value="XM_027764878.1"/>
</dbReference>
<keyword evidence="4" id="KW-1185">Reference proteome</keyword>
<reference evidence="3 4" key="1">
    <citation type="journal article" date="2018" name="Sci. Rep.">
        <title>Genome sequence of the cauliflower mushroom Sparassis crispa (Hanabiratake) and its association with beneficial usage.</title>
        <authorList>
            <person name="Kiyama R."/>
            <person name="Furutani Y."/>
            <person name="Kawaguchi K."/>
            <person name="Nakanishi T."/>
        </authorList>
    </citation>
    <scope>NUCLEOTIDE SEQUENCE [LARGE SCALE GENOMIC DNA]</scope>
</reference>
<accession>A0A401H5P8</accession>
<name>A0A401H5P8_9APHY</name>
<dbReference type="GeneID" id="38786683"/>
<keyword evidence="1" id="KW-0812">Transmembrane</keyword>